<evidence type="ECO:0000256" key="1">
    <source>
        <dbReference type="SAM" id="Phobius"/>
    </source>
</evidence>
<proteinExistence type="predicted"/>
<comment type="caution">
    <text evidence="2">The sequence shown here is derived from an EMBL/GenBank/DDBJ whole genome shotgun (WGS) entry which is preliminary data.</text>
</comment>
<evidence type="ECO:0000313" key="2">
    <source>
        <dbReference type="EMBL" id="MPM35089.1"/>
    </source>
</evidence>
<organism evidence="2">
    <name type="scientific">bioreactor metagenome</name>
    <dbReference type="NCBI Taxonomy" id="1076179"/>
    <lineage>
        <taxon>unclassified sequences</taxon>
        <taxon>metagenomes</taxon>
        <taxon>ecological metagenomes</taxon>
    </lineage>
</organism>
<name>A0A644Z3H0_9ZZZZ</name>
<feature type="transmembrane region" description="Helical" evidence="1">
    <location>
        <begin position="152"/>
        <end position="176"/>
    </location>
</feature>
<evidence type="ECO:0008006" key="3">
    <source>
        <dbReference type="Google" id="ProtNLM"/>
    </source>
</evidence>
<keyword evidence="1" id="KW-0812">Transmembrane</keyword>
<reference evidence="2" key="1">
    <citation type="submission" date="2019-08" db="EMBL/GenBank/DDBJ databases">
        <authorList>
            <person name="Kucharzyk K."/>
            <person name="Murdoch R.W."/>
            <person name="Higgins S."/>
            <person name="Loffler F."/>
        </authorList>
    </citation>
    <scope>NUCLEOTIDE SEQUENCE</scope>
</reference>
<feature type="transmembrane region" description="Helical" evidence="1">
    <location>
        <begin position="182"/>
        <end position="205"/>
    </location>
</feature>
<sequence length="300" mass="33048">MRNPPSRVYVKHLAKVFLHRWRRQCILAAVAVVAIQMAALLFELNFGGMLEYYLLDAATYPDKTGLLLAQGGVTAVLRLEEMGLIVAMPLTLKIVGSVILVQTAVLTLSTPLLFGALEQFSAVLKDHPQPMSALPRWYRDARLTLKAVGLNLILESAHVVLFLLGAVPGLTLFVWFSVTGQAAASLLPTCVILILLGLAGAYFLYTALIPSRYLLAVEPSASIGQVLSGSFRLLRGNRRWYFAFCLSFLLWNIFVNATYGALNLFVFPYFHLANFIYLRALAGDPVSEAPALDCDIEQQN</sequence>
<dbReference type="InterPro" id="IPR010380">
    <property type="entry name" value="DUF975"/>
</dbReference>
<feature type="transmembrane region" description="Helical" evidence="1">
    <location>
        <begin position="94"/>
        <end position="117"/>
    </location>
</feature>
<dbReference type="Pfam" id="PF06161">
    <property type="entry name" value="DUF975"/>
    <property type="match status" value="1"/>
</dbReference>
<feature type="transmembrane region" description="Helical" evidence="1">
    <location>
        <begin position="21"/>
        <end position="42"/>
    </location>
</feature>
<dbReference type="AlphaFoldDB" id="A0A644Z3H0"/>
<keyword evidence="1" id="KW-0472">Membrane</keyword>
<protein>
    <recommendedName>
        <fullName evidence="3">DUF975 family protein</fullName>
    </recommendedName>
</protein>
<feature type="transmembrane region" description="Helical" evidence="1">
    <location>
        <begin position="240"/>
        <end position="262"/>
    </location>
</feature>
<keyword evidence="1" id="KW-1133">Transmembrane helix</keyword>
<gene>
    <name evidence="2" type="ORF">SDC9_81679</name>
</gene>
<dbReference type="EMBL" id="VSSQ01007175">
    <property type="protein sequence ID" value="MPM35089.1"/>
    <property type="molecule type" value="Genomic_DNA"/>
</dbReference>
<accession>A0A644Z3H0</accession>